<dbReference type="AlphaFoldDB" id="A0A0E9PBQ3"/>
<dbReference type="EMBL" id="GBXM01106623">
    <property type="protein sequence ID" value="JAH01954.1"/>
    <property type="molecule type" value="Transcribed_RNA"/>
</dbReference>
<name>A0A0E9PBQ3_ANGAN</name>
<accession>A0A0E9PBQ3</accession>
<evidence type="ECO:0000313" key="1">
    <source>
        <dbReference type="EMBL" id="JAH01954.1"/>
    </source>
</evidence>
<reference evidence="1" key="2">
    <citation type="journal article" date="2015" name="Fish Shellfish Immunol.">
        <title>Early steps in the European eel (Anguilla anguilla)-Vibrio vulnificus interaction in the gills: Role of the RtxA13 toxin.</title>
        <authorList>
            <person name="Callol A."/>
            <person name="Pajuelo D."/>
            <person name="Ebbesson L."/>
            <person name="Teles M."/>
            <person name="MacKenzie S."/>
            <person name="Amaro C."/>
        </authorList>
    </citation>
    <scope>NUCLEOTIDE SEQUENCE</scope>
</reference>
<organism evidence="1">
    <name type="scientific">Anguilla anguilla</name>
    <name type="common">European freshwater eel</name>
    <name type="synonym">Muraena anguilla</name>
    <dbReference type="NCBI Taxonomy" id="7936"/>
    <lineage>
        <taxon>Eukaryota</taxon>
        <taxon>Metazoa</taxon>
        <taxon>Chordata</taxon>
        <taxon>Craniata</taxon>
        <taxon>Vertebrata</taxon>
        <taxon>Euteleostomi</taxon>
        <taxon>Actinopterygii</taxon>
        <taxon>Neopterygii</taxon>
        <taxon>Teleostei</taxon>
        <taxon>Anguilliformes</taxon>
        <taxon>Anguillidae</taxon>
        <taxon>Anguilla</taxon>
    </lineage>
</organism>
<reference evidence="1" key="1">
    <citation type="submission" date="2014-11" db="EMBL/GenBank/DDBJ databases">
        <authorList>
            <person name="Amaro Gonzalez C."/>
        </authorList>
    </citation>
    <scope>NUCLEOTIDE SEQUENCE</scope>
</reference>
<proteinExistence type="predicted"/>
<sequence length="30" mass="3377">MRCGRQCCIMVENQAYESRLITATILSSQA</sequence>
<protein>
    <submittedName>
        <fullName evidence="1">Uncharacterized protein</fullName>
    </submittedName>
</protein>